<dbReference type="RefSeq" id="XP_018291056.1">
    <property type="nucleotide sequence ID" value="XM_018441392.1"/>
</dbReference>
<keyword evidence="3" id="KW-1185">Reference proteome</keyword>
<keyword evidence="1" id="KW-0812">Transmembrane</keyword>
<dbReference type="InParanoid" id="A0A167MJI6"/>
<dbReference type="AlphaFoldDB" id="A0A167MJI6"/>
<proteinExistence type="predicted"/>
<evidence type="ECO:0000313" key="3">
    <source>
        <dbReference type="Proteomes" id="UP000077315"/>
    </source>
</evidence>
<keyword evidence="1" id="KW-0472">Membrane</keyword>
<dbReference type="Proteomes" id="UP000077315">
    <property type="component" value="Unassembled WGS sequence"/>
</dbReference>
<dbReference type="EMBL" id="KV440982">
    <property type="protein sequence ID" value="OAD73016.1"/>
    <property type="molecule type" value="Genomic_DNA"/>
</dbReference>
<accession>A0A167MJI6</accession>
<evidence type="ECO:0000256" key="1">
    <source>
        <dbReference type="SAM" id="Phobius"/>
    </source>
</evidence>
<dbReference type="GeneID" id="29002298"/>
<keyword evidence="1" id="KW-1133">Transmembrane helix</keyword>
<organism evidence="2 3">
    <name type="scientific">Phycomyces blakesleeanus (strain ATCC 8743b / DSM 1359 / FGSC 10004 / NBRC 33097 / NRRL 1555)</name>
    <dbReference type="NCBI Taxonomy" id="763407"/>
    <lineage>
        <taxon>Eukaryota</taxon>
        <taxon>Fungi</taxon>
        <taxon>Fungi incertae sedis</taxon>
        <taxon>Mucoromycota</taxon>
        <taxon>Mucoromycotina</taxon>
        <taxon>Mucoromycetes</taxon>
        <taxon>Mucorales</taxon>
        <taxon>Phycomycetaceae</taxon>
        <taxon>Phycomyces</taxon>
    </lineage>
</organism>
<reference evidence="3" key="1">
    <citation type="submission" date="2015-06" db="EMBL/GenBank/DDBJ databases">
        <title>Expansion of signal transduction pathways in fungi by whole-genome duplication.</title>
        <authorList>
            <consortium name="DOE Joint Genome Institute"/>
            <person name="Corrochano L.M."/>
            <person name="Kuo A."/>
            <person name="Marcet-Houben M."/>
            <person name="Polaino S."/>
            <person name="Salamov A."/>
            <person name="Villalobos J.M."/>
            <person name="Alvarez M.I."/>
            <person name="Avalos J."/>
            <person name="Benito E.P."/>
            <person name="Benoit I."/>
            <person name="Burger G."/>
            <person name="Camino L.P."/>
            <person name="Canovas D."/>
            <person name="Cerda-Olmedo E."/>
            <person name="Cheng J.-F."/>
            <person name="Dominguez A."/>
            <person name="Elias M."/>
            <person name="Eslava A.P."/>
            <person name="Glaser F."/>
            <person name="Grimwood J."/>
            <person name="Gutierrez G."/>
            <person name="Heitman J."/>
            <person name="Henrissat B."/>
            <person name="Iturriaga E.A."/>
            <person name="Lang B.F."/>
            <person name="Lavin J.L."/>
            <person name="Lee S."/>
            <person name="Li W."/>
            <person name="Lindquist E."/>
            <person name="Lopez-Garcia S."/>
            <person name="Luque E.M."/>
            <person name="Marcos A.T."/>
            <person name="Martin J."/>
            <person name="McCluskey K."/>
            <person name="Medina H.R."/>
            <person name="Miralles-Duran A."/>
            <person name="Miyazaki A."/>
            <person name="Munoz-Torres E."/>
            <person name="Oguiza J.A."/>
            <person name="Ohm R."/>
            <person name="Olmedo M."/>
            <person name="Orejas M."/>
            <person name="Ortiz-Castellanos L."/>
            <person name="Pisabarro A.G."/>
            <person name="Rodriguez-Romero J."/>
            <person name="Ruiz-Herrera J."/>
            <person name="Ruiz-Vazquez R."/>
            <person name="Sanz C."/>
            <person name="Schackwitz W."/>
            <person name="Schmutz J."/>
            <person name="Shahriari M."/>
            <person name="Shelest E."/>
            <person name="Silva-Franco F."/>
            <person name="Soanes D."/>
            <person name="Syed K."/>
            <person name="Tagua V.G."/>
            <person name="Talbot N.J."/>
            <person name="Thon M."/>
            <person name="De vries R.P."/>
            <person name="Wiebenga A."/>
            <person name="Yadav J.S."/>
            <person name="Braun E.L."/>
            <person name="Baker S."/>
            <person name="Garre V."/>
            <person name="Horwitz B."/>
            <person name="Torres-Martinez S."/>
            <person name="Idnurm A."/>
            <person name="Herrera-Estrella A."/>
            <person name="Gabaldon T."/>
            <person name="Grigoriev I.V."/>
        </authorList>
    </citation>
    <scope>NUCLEOTIDE SEQUENCE [LARGE SCALE GENOMIC DNA]</scope>
    <source>
        <strain evidence="3">NRRL 1555(-)</strain>
    </source>
</reference>
<gene>
    <name evidence="2" type="ORF">PHYBLDRAFT_65055</name>
</gene>
<protein>
    <submittedName>
        <fullName evidence="2">Uncharacterized protein</fullName>
    </submittedName>
</protein>
<dbReference type="VEuPathDB" id="FungiDB:PHYBLDRAFT_65055"/>
<sequence>MYILKGIQKCYEILYTNISSNVVNAGFTQATMTILLVLIYLFFSLQTVLAAISGGNTTTFDPTPEVDSVDEINPASSNYTAGDDSTDGTTISPIDITDIISSNGGIHAVQGRQAIARVIVDRNTTAVVLFEQDGDSVKYDLFVVLSGSSDGCISWDAAIAPTLNPGSNECPIFTDTTCLKTLKPDICAAGPFGFGECGTGQGKAGIKLGKHEVHSNTPIYSGRTNMFNLLDNDPYTVIGRSVMIAFTPHPGAKQRISCGITQLGEGEVNNFFPFPDSSGSRKHTSLSEIFSILLLVAAFYFVYV</sequence>
<name>A0A167MJI6_PHYB8</name>
<feature type="transmembrane region" description="Helical" evidence="1">
    <location>
        <begin position="286"/>
        <end position="303"/>
    </location>
</feature>
<evidence type="ECO:0000313" key="2">
    <source>
        <dbReference type="EMBL" id="OAD73016.1"/>
    </source>
</evidence>
<feature type="transmembrane region" description="Helical" evidence="1">
    <location>
        <begin position="22"/>
        <end position="43"/>
    </location>
</feature>